<dbReference type="Gene3D" id="2.180.10.10">
    <property type="entry name" value="RHS repeat-associated core"/>
    <property type="match status" value="2"/>
</dbReference>
<feature type="region of interest" description="Disordered" evidence="5">
    <location>
        <begin position="1636"/>
        <end position="1659"/>
    </location>
</feature>
<dbReference type="InterPro" id="IPR003587">
    <property type="entry name" value="Hint_dom_N"/>
</dbReference>
<sequence>MNGRTGAKPTADQPRLIGGRRRRLAATLAAALVVTLAAELPAGPAAAAPWQPPPAPRPTEVAGVPRHSAEPPPGRPSWTAGAREVLKAPPVTWPAGGRAIANLAASKAATGARQADAGNGPAARPQPVRVGNLPVWVSGVPQTAAKAAGGATPVDAVSVAIRDRAATKRAGVAGLVLDLHRSDGAPTAGATSVTVDYSGFAQAYGGDWASRLRLVNLANGKPVAGTNDTKTSTVSAVVPLAANGAVTTLAVSAGASGDNGTYSATSLSQAGTWGVSQQNGGFSWSQPLRTPPGVGGPAPSLSLSYSSASVDGRTAGTNTQGSWIGDGWDLWPGSIERTFVGCQEDKDAVDAVKPNNASLDVGDLCWYKPEGNATMSFNGQATELVKSSGNQWKGVADDGSKIELLTDTTLGNGDDNGEYWKVTTLDGTQYYFGRNKVPGGASGTEVTNSTWTVPVYGNHPKEPGYVADKFADSGKTQAWRWNLDYVVDPHGNAMSYYYGTEQGAYGREGSKDKRTTYDRGGYLSRIDYGNRIDAATTVQAAARVLFTTDNRCASSCYNGTDPVPASWVDTPWDQYCKAAPCTDQLAPTFWTTKRLAGIRTQVYSGTGTTYTDVESWTLRHTYLQAGGNEGKPMWLAGITHTGKVTGAGGGAETTDPEIVFDAGNEPLANRVDGPADGRSSLFRSRIKTITTESGAQIGVTYSGTECTRSTLPAPHSNGKRCFPQWYAPSGEDPKLDWFHHYRVARVDVYDQTGGFTHEQSNYDYLDAPAWHYDDSELVKVKYRTWGQFRGYGKVRVRTGLESGVQSATEYLYLRGMDGDKQPDKDGKLTLTRDEWVTDSQNTKIEDHEAYAGMLYEQTTLLGAGGAWNSGLISTPVKQGPTASSGPLKAWMVNTGTLRARTKLSNGGTRWSKTAFSYNSDNLPTTADDLGDESTTADDRCTRTWYARNADRWMLNLTKRSETVGVACTTTAVLPRDMHASTRITYDNAANNWDTDLPVKGDAVKTEQISSWNGATPVWSTANRATFDPNGRVLDLFDALGRKTGTKYVPASAGPVTATTGTDALGRTTTTTLHPAWGVPTKVADPNSQSTEMTYDASGRLLGVWLPGRPKATNPTAPNASYAYQLRNKLPSSVTTKTLLPNGSNTYATGITLYDGQLRPRQTQTQAPGGGRTITDTVYDSRGLLDWTSSPYYDTTNATPTADKFAGGPGDPPPPATTVNTYDGAARITTSTFMVGTVAKWNTTYAYAGERTDITPPDGGTATSSIVDGRGQQTEVRQYKKRSDLGSADPNSYDKSQYAYTSRGQLASFTDAAGNTWRYTYDQLSRKTSDSDPDKGTTTYTYDAAGQLLTTTDARQQTLAYTYDDLGRRLTSRDTTIDGPKRAEWVYDQLPNGIGKLNKSIRYLNGQQYVNEVTEFDTAGRATKNQTTIPAAEGGLCAAAGTTPCTYASSVTYRASGHTATATLPQAADLPSERFLYGYNDVGAAAGIVTAGQIYVQQVTYNKLGQLTQRVLGEQPKRIWQSYIYDQHTSRLSDASAIAELATQDISKFHYDYDAIGNITAITDKPANGTADTQCYAYDYLRRLTEAWTPTNPDCKTAPTTVSAMGGPAPYWHSYQYTDKPGLTGSRTKEIRHTASGDTTRDYTYPTQGGGAGSKPHALQTVTTTNPAGATTKTETYDYDAAGNTTCRPAGAAGNNCALGTDTNNQKLTWDVEGHLATAVIDGVTTSYVYDADGNRIIRRDATGSTLYLPDGTEVRQTTSGAVTATRYYNHVGTTIGVRTAAGLKWMVNDHHQTSEATVDAGTLATTRRRTLPFGEERGTTNGVWPPFIDKGFLGGTKDPAGLTHLGAREYDPTTGRFISVDPVLTLDDAQQWHGYAYSHNNPASFSDPTGLADCDYAWGCNVGGGSQYDDFPGKDKGDDTSGGGKPGGGRKDSDKPTSTSTSSSSNAAEHRAVTKKKPPKFAKFAVDFIDGCGVGYLTIGACHITDLTEAEKNQAWIAYACEYLGDCTASLAADQANRDAYYNYMSMVPYVGIPYSVVLIKKAVERGDYTTAAIETVGIVPLGKATKLLKVGKACSFGENTPVLMADGTTKPMKELEVGDVVLATDPESGREGPRVVTEVWVHQDALFDLTVAGETIATTEDHPFWNATDHEWQRADALDYGDLLLGPKSSTSPVGSLSKESRIDDAYNLTVADIHTYYVLAGNTPVLVHNTGPCSVSMDTALDQAAKHVGDNPTVVRSGSGGVQFMSVTVDSAGNTVRKIARFDVNPNSAHVQQWGPHLNLETQVNGRTVTTGPLRDPHTPIDPATIRNGDWWD</sequence>
<dbReference type="RefSeq" id="WP_203763882.1">
    <property type="nucleotide sequence ID" value="NZ_BAAAYJ010000088.1"/>
</dbReference>
<dbReference type="Proteomes" id="UP000647172">
    <property type="component" value="Unassembled WGS sequence"/>
</dbReference>
<protein>
    <recommendedName>
        <fullName evidence="7">Hint domain-containing protein</fullName>
    </recommendedName>
</protein>
<dbReference type="NCBIfam" id="TIGR01643">
    <property type="entry name" value="YD_repeat_2x"/>
    <property type="match status" value="2"/>
</dbReference>
<dbReference type="InterPro" id="IPR050708">
    <property type="entry name" value="T6SS_VgrG/RHS"/>
</dbReference>
<keyword evidence="3" id="KW-0677">Repeat</keyword>
<reference evidence="8" key="1">
    <citation type="submission" date="2021-01" db="EMBL/GenBank/DDBJ databases">
        <title>Whole genome shotgun sequence of Actinoplanes nipponensis NBRC 14063.</title>
        <authorList>
            <person name="Komaki H."/>
            <person name="Tamura T."/>
        </authorList>
    </citation>
    <scope>NUCLEOTIDE SEQUENCE</scope>
    <source>
        <strain evidence="8">NBRC 14063</strain>
    </source>
</reference>
<keyword evidence="9" id="KW-1185">Reference proteome</keyword>
<dbReference type="PANTHER" id="PTHR32305:SF17">
    <property type="entry name" value="TRNA NUCLEASE WAPA"/>
    <property type="match status" value="1"/>
</dbReference>
<dbReference type="NCBIfam" id="TIGR01443">
    <property type="entry name" value="intein_Cterm"/>
    <property type="match status" value="1"/>
</dbReference>
<dbReference type="Pfam" id="PF25023">
    <property type="entry name" value="TEN_YD-shell"/>
    <property type="match status" value="1"/>
</dbReference>
<dbReference type="InterPro" id="IPR036844">
    <property type="entry name" value="Hint_dom_sf"/>
</dbReference>
<dbReference type="GO" id="GO:0005737">
    <property type="term" value="C:cytoplasm"/>
    <property type="evidence" value="ECO:0007669"/>
    <property type="project" value="InterPro"/>
</dbReference>
<dbReference type="SMART" id="SM00306">
    <property type="entry name" value="HintN"/>
    <property type="match status" value="1"/>
</dbReference>
<keyword evidence="6" id="KW-0732">Signal</keyword>
<feature type="compositionally biased region" description="Polar residues" evidence="5">
    <location>
        <begin position="1260"/>
        <end position="1275"/>
    </location>
</feature>
<feature type="domain" description="Hint" evidence="7">
    <location>
        <begin position="2074"/>
        <end position="2169"/>
    </location>
</feature>
<feature type="chain" id="PRO_5037135564" description="Hint domain-containing protein" evidence="6">
    <location>
        <begin position="48"/>
        <end position="2315"/>
    </location>
</feature>
<dbReference type="PANTHER" id="PTHR32305">
    <property type="match status" value="1"/>
</dbReference>
<proteinExistence type="predicted"/>
<dbReference type="InterPro" id="IPR031325">
    <property type="entry name" value="RHS_repeat"/>
</dbReference>
<accession>A0A919JHK5</accession>
<evidence type="ECO:0000256" key="1">
    <source>
        <dbReference type="ARBA" id="ARBA00004613"/>
    </source>
</evidence>
<dbReference type="EMBL" id="BOMQ01000008">
    <property type="protein sequence ID" value="GIE46929.1"/>
    <property type="molecule type" value="Genomic_DNA"/>
</dbReference>
<organism evidence="8 9">
    <name type="scientific">Actinoplanes nipponensis</name>
    <dbReference type="NCBI Taxonomy" id="135950"/>
    <lineage>
        <taxon>Bacteria</taxon>
        <taxon>Bacillati</taxon>
        <taxon>Actinomycetota</taxon>
        <taxon>Actinomycetes</taxon>
        <taxon>Micromonosporales</taxon>
        <taxon>Micromonosporaceae</taxon>
        <taxon>Actinoplanes</taxon>
    </lineage>
</organism>
<dbReference type="Pfam" id="PF03534">
    <property type="entry name" value="SpvB"/>
    <property type="match status" value="1"/>
</dbReference>
<dbReference type="Pfam" id="PF07591">
    <property type="entry name" value="PT-HINT"/>
    <property type="match status" value="1"/>
</dbReference>
<evidence type="ECO:0000256" key="2">
    <source>
        <dbReference type="ARBA" id="ARBA00022525"/>
    </source>
</evidence>
<feature type="region of interest" description="Disordered" evidence="5">
    <location>
        <begin position="1909"/>
        <end position="1954"/>
    </location>
</feature>
<comment type="caution">
    <text evidence="8">The sequence shown here is derived from an EMBL/GenBank/DDBJ whole genome shotgun (WGS) entry which is preliminary data.</text>
</comment>
<dbReference type="GO" id="GO:0016539">
    <property type="term" value="P:intein-mediated protein splicing"/>
    <property type="evidence" value="ECO:0007669"/>
    <property type="project" value="InterPro"/>
</dbReference>
<dbReference type="NCBIfam" id="TIGR03696">
    <property type="entry name" value="Rhs_assc_core"/>
    <property type="match status" value="1"/>
</dbReference>
<evidence type="ECO:0000313" key="8">
    <source>
        <dbReference type="EMBL" id="GIE46929.1"/>
    </source>
</evidence>
<dbReference type="InterPro" id="IPR030934">
    <property type="entry name" value="Intein_C"/>
</dbReference>
<gene>
    <name evidence="8" type="ORF">Ani05nite_04630</name>
</gene>
<evidence type="ECO:0000256" key="3">
    <source>
        <dbReference type="ARBA" id="ARBA00022737"/>
    </source>
</evidence>
<dbReference type="Pfam" id="PF05593">
    <property type="entry name" value="RHS_repeat"/>
    <property type="match status" value="2"/>
</dbReference>
<name>A0A919JHK5_9ACTN</name>
<evidence type="ECO:0000256" key="6">
    <source>
        <dbReference type="SAM" id="SignalP"/>
    </source>
</evidence>
<feature type="region of interest" description="Disordered" evidence="5">
    <location>
        <begin position="44"/>
        <end position="80"/>
    </location>
</feature>
<dbReference type="GO" id="GO:0005576">
    <property type="term" value="C:extracellular region"/>
    <property type="evidence" value="ECO:0007669"/>
    <property type="project" value="UniProtKB-SubCell"/>
</dbReference>
<keyword evidence="4" id="KW-0843">Virulence</keyword>
<dbReference type="InterPro" id="IPR006141">
    <property type="entry name" value="Intein_N"/>
</dbReference>
<dbReference type="PROSITE" id="PS50817">
    <property type="entry name" value="INTEIN_N_TER"/>
    <property type="match status" value="1"/>
</dbReference>
<evidence type="ECO:0000256" key="5">
    <source>
        <dbReference type="SAM" id="MobiDB-lite"/>
    </source>
</evidence>
<feature type="region of interest" description="Disordered" evidence="5">
    <location>
        <begin position="1197"/>
        <end position="1216"/>
    </location>
</feature>
<feature type="region of interest" description="Disordered" evidence="5">
    <location>
        <begin position="1249"/>
        <end position="1292"/>
    </location>
</feature>
<dbReference type="InterPro" id="IPR003284">
    <property type="entry name" value="Sal_SpvB"/>
</dbReference>
<evidence type="ECO:0000259" key="7">
    <source>
        <dbReference type="SMART" id="SM00306"/>
    </source>
</evidence>
<dbReference type="CDD" id="cd00081">
    <property type="entry name" value="Hint"/>
    <property type="match status" value="1"/>
</dbReference>
<feature type="signal peptide" evidence="6">
    <location>
        <begin position="1"/>
        <end position="47"/>
    </location>
</feature>
<keyword evidence="2" id="KW-0964">Secreted</keyword>
<evidence type="ECO:0000313" key="9">
    <source>
        <dbReference type="Proteomes" id="UP000647172"/>
    </source>
</evidence>
<feature type="compositionally biased region" description="Low complexity" evidence="5">
    <location>
        <begin position="1936"/>
        <end position="1945"/>
    </location>
</feature>
<evidence type="ECO:0000256" key="4">
    <source>
        <dbReference type="ARBA" id="ARBA00023026"/>
    </source>
</evidence>
<dbReference type="SUPFAM" id="SSF51294">
    <property type="entry name" value="Hedgehog/intein (Hint) domain"/>
    <property type="match status" value="1"/>
</dbReference>
<dbReference type="Gene3D" id="2.170.16.10">
    <property type="entry name" value="Hedgehog/Intein (Hint) domain"/>
    <property type="match status" value="1"/>
</dbReference>
<comment type="subcellular location">
    <subcellularLocation>
        <location evidence="1">Secreted</location>
    </subcellularLocation>
</comment>
<feature type="region of interest" description="Disordered" evidence="5">
    <location>
        <begin position="2292"/>
        <end position="2315"/>
    </location>
</feature>
<dbReference type="InterPro" id="IPR022385">
    <property type="entry name" value="Rhs_assc_core"/>
</dbReference>
<dbReference type="InterPro" id="IPR006530">
    <property type="entry name" value="YD"/>
</dbReference>
<dbReference type="InterPro" id="IPR056823">
    <property type="entry name" value="TEN-like_YD-shell"/>
</dbReference>